<dbReference type="Pfam" id="PF03358">
    <property type="entry name" value="FMN_red"/>
    <property type="match status" value="1"/>
</dbReference>
<comment type="caution">
    <text evidence="3">The sequence shown here is derived from an EMBL/GenBank/DDBJ whole genome shotgun (WGS) entry which is preliminary data.</text>
</comment>
<dbReference type="FunFam" id="3.40.50.360:FF:000001">
    <property type="entry name" value="NAD(P)H dehydrogenase (Quinone) FQR1-like"/>
    <property type="match status" value="1"/>
</dbReference>
<organism evidence="3 4">
    <name type="scientific">Christiangramia sediminis</name>
    <dbReference type="NCBI Taxonomy" id="2881336"/>
    <lineage>
        <taxon>Bacteria</taxon>
        <taxon>Pseudomonadati</taxon>
        <taxon>Bacteroidota</taxon>
        <taxon>Flavobacteriia</taxon>
        <taxon>Flavobacteriales</taxon>
        <taxon>Flavobacteriaceae</taxon>
        <taxon>Christiangramia</taxon>
    </lineage>
</organism>
<dbReference type="Proteomes" id="UP001139414">
    <property type="component" value="Unassembled WGS sequence"/>
</dbReference>
<gene>
    <name evidence="3" type="primary">wrbA</name>
    <name evidence="3" type="ORF">LGQ90_04780</name>
</gene>
<reference evidence="3" key="1">
    <citation type="submission" date="2021-10" db="EMBL/GenBank/DDBJ databases">
        <title>Gramella sp. ASW11-100T, isolated from marine sediment.</title>
        <authorList>
            <person name="Xia C."/>
        </authorList>
    </citation>
    <scope>NUCLEOTIDE SEQUENCE</scope>
    <source>
        <strain evidence="3">ASW11-100</strain>
    </source>
</reference>
<dbReference type="EMBL" id="JAJBZG010000002">
    <property type="protein sequence ID" value="MCB7480573.1"/>
    <property type="molecule type" value="Genomic_DNA"/>
</dbReference>
<sequence>MNIAIIYYSATGTNHKMAQWASEAAKTEGNHEVRFRKFRETAPQEAMESNEAWKKHHQETQDVETVELDDLDWADAIIFSFPTRYGNMPSQVQAFFDTTGGLWSKGKLVNKVVSGMTSAQNPHGGQETTLLSLYKSMFHWGAIVAAPGYTSPELFKTGGNPYGFSSEGGVDNLDEQSKTSIQHQVMRTIQVAESIKNGMS</sequence>
<dbReference type="AlphaFoldDB" id="A0A9X1RUF4"/>
<proteinExistence type="inferred from homology"/>
<accession>A0A9X1RUF4</accession>
<name>A0A9X1RUF4_9FLAO</name>
<dbReference type="PROSITE" id="PS50902">
    <property type="entry name" value="FLAVODOXIN_LIKE"/>
    <property type="match status" value="1"/>
</dbReference>
<keyword evidence="3" id="KW-0560">Oxidoreductase</keyword>
<dbReference type="GO" id="GO:0003955">
    <property type="term" value="F:NAD(P)H dehydrogenase (quinone) activity"/>
    <property type="evidence" value="ECO:0007669"/>
    <property type="project" value="UniProtKB-EC"/>
</dbReference>
<evidence type="ECO:0000259" key="2">
    <source>
        <dbReference type="PROSITE" id="PS50902"/>
    </source>
</evidence>
<feature type="domain" description="Flavodoxin-like" evidence="2">
    <location>
        <begin position="3"/>
        <end position="186"/>
    </location>
</feature>
<dbReference type="GO" id="GO:0016020">
    <property type="term" value="C:membrane"/>
    <property type="evidence" value="ECO:0007669"/>
    <property type="project" value="TreeGrafter"/>
</dbReference>
<dbReference type="InterPro" id="IPR008254">
    <property type="entry name" value="Flavodoxin/NO_synth"/>
</dbReference>
<dbReference type="NCBIfam" id="TIGR01755">
    <property type="entry name" value="flav_wrbA"/>
    <property type="match status" value="1"/>
</dbReference>
<dbReference type="RefSeq" id="WP_229338710.1">
    <property type="nucleotide sequence ID" value="NZ_JAJBZG010000002.1"/>
</dbReference>
<dbReference type="InterPro" id="IPR029039">
    <property type="entry name" value="Flavoprotein-like_sf"/>
</dbReference>
<dbReference type="GO" id="GO:0010181">
    <property type="term" value="F:FMN binding"/>
    <property type="evidence" value="ECO:0007669"/>
    <property type="project" value="InterPro"/>
</dbReference>
<dbReference type="SUPFAM" id="SSF52218">
    <property type="entry name" value="Flavoproteins"/>
    <property type="match status" value="1"/>
</dbReference>
<dbReference type="InterPro" id="IPR010089">
    <property type="entry name" value="Flavoprotein_WrbA-like"/>
</dbReference>
<dbReference type="NCBIfam" id="NF002999">
    <property type="entry name" value="PRK03767.1"/>
    <property type="match status" value="1"/>
</dbReference>
<dbReference type="EC" id="1.6.5.2" evidence="3"/>
<dbReference type="Gene3D" id="3.40.50.360">
    <property type="match status" value="1"/>
</dbReference>
<protein>
    <submittedName>
        <fullName evidence="3">NAD(P)H:quinone oxidoreductase</fullName>
        <ecNumber evidence="3">1.6.5.2</ecNumber>
    </submittedName>
</protein>
<dbReference type="PANTHER" id="PTHR30546">
    <property type="entry name" value="FLAVODOXIN-RELATED PROTEIN WRBA-RELATED"/>
    <property type="match status" value="1"/>
</dbReference>
<evidence type="ECO:0000313" key="4">
    <source>
        <dbReference type="Proteomes" id="UP001139414"/>
    </source>
</evidence>
<evidence type="ECO:0000256" key="1">
    <source>
        <dbReference type="ARBA" id="ARBA00006961"/>
    </source>
</evidence>
<evidence type="ECO:0000313" key="3">
    <source>
        <dbReference type="EMBL" id="MCB7480573.1"/>
    </source>
</evidence>
<comment type="similarity">
    <text evidence="1">Belongs to the WrbA family.</text>
</comment>
<dbReference type="PANTHER" id="PTHR30546:SF23">
    <property type="entry name" value="FLAVOPROTEIN-LIKE PROTEIN YCP4-RELATED"/>
    <property type="match status" value="1"/>
</dbReference>
<keyword evidence="4" id="KW-1185">Reference proteome</keyword>
<dbReference type="InterPro" id="IPR005025">
    <property type="entry name" value="FMN_Rdtase-like_dom"/>
</dbReference>